<keyword evidence="6" id="KW-0653">Protein transport</keyword>
<dbReference type="InterPro" id="IPR044189">
    <property type="entry name" value="XPO4/7-like"/>
</dbReference>
<protein>
    <recommendedName>
        <fullName evidence="8">Exportin-4</fullName>
    </recommendedName>
</protein>
<evidence type="ECO:0000256" key="3">
    <source>
        <dbReference type="ARBA" id="ARBA00009466"/>
    </source>
</evidence>
<evidence type="ECO:0000256" key="6">
    <source>
        <dbReference type="ARBA" id="ARBA00022927"/>
    </source>
</evidence>
<proteinExistence type="inferred from homology"/>
<dbReference type="PANTHER" id="PTHR12596">
    <property type="entry name" value="EXPORTIN 4,7-RELATED"/>
    <property type="match status" value="1"/>
</dbReference>
<organism evidence="9 10">
    <name type="scientific">Bursaphelenchus okinawaensis</name>
    <dbReference type="NCBI Taxonomy" id="465554"/>
    <lineage>
        <taxon>Eukaryota</taxon>
        <taxon>Metazoa</taxon>
        <taxon>Ecdysozoa</taxon>
        <taxon>Nematoda</taxon>
        <taxon>Chromadorea</taxon>
        <taxon>Rhabditida</taxon>
        <taxon>Tylenchina</taxon>
        <taxon>Tylenchomorpha</taxon>
        <taxon>Aphelenchoidea</taxon>
        <taxon>Aphelenchoididae</taxon>
        <taxon>Bursaphelenchus</taxon>
    </lineage>
</organism>
<dbReference type="GO" id="GO:0005737">
    <property type="term" value="C:cytoplasm"/>
    <property type="evidence" value="ECO:0007669"/>
    <property type="project" value="UniProtKB-SubCell"/>
</dbReference>
<evidence type="ECO:0000313" key="9">
    <source>
        <dbReference type="EMBL" id="CAD5218799.1"/>
    </source>
</evidence>
<sequence length="1126" mass="127831">MDSDEGVKQEIAKMEEAAKILMGENSPLEQRREAEAYFVQLREANLDPNLCRIILETTREPVVMFQIAQCLCASLVKSFITTSKEDLLHICKYMLEMPLNMNQLPGYVVAEVLKVSATLIKRGIIAPDSWDVEFVVEYINKLLESTDENLQALGLRVVEAISLEFSTMWRASTNMGFDCHHKAKRKFEESLLKRFMQMSLTSLSRILSNDSVNERVCDRFLKVAAIVLQWNFTTSIKTAFLKVNLYAMNTAVALRPPPSWADLFTNEELLPFFFGLHQKVRHNSQLADNSLSCLTQLASIMGSVLDSRVKVRVPGVPQPHDLYVQRYCHHLCETFENCFPYEVLSFTTALHRIFSHHPMPIFKRFPHDLMTKFIKFIVHWCGQLADPAMMEKKDEESVLVESYAHCLTCWGILLRSSPTFPTEAQKLIEKENENVIESFLKAVLAPPFGSRGITEDEERGDEMEDDDMDDTQFYSPILGNVGAFCRLSIDKFAEFITSVFHQRIQQRNVVAAGQISENDRILWLEDIHWILLIIGSFFHDSDREVYTYLNKGYLAKKFQLLDVPTFLIQCASSDEFQSPDNADPVTVIVGLVCHWFGIAFRALDAEGENSRIVSAEVYRTTFLTFSTVINYLTNLNDETPSQFFDDAPPTPCPMPILPSNGEFSMQLIEFVIKQIFTAFKIFPSERKLCNAAVSLLLQESVKRAEFIAKSPLLYQLISSITLERLPARRTFMTCLVTIGSNVNSTAEREQMHNMILKPMADRFMEASQQYFAGDRVVVSHMVDLLECFSGVARAAQIESGSILYEYLLPILRVSSNVIKIAVDSQSLVEAILDVFHKVATTVFVFMDLKTNDTAEENSFIMLLMELLDNYKESQLRRFSSARAFADLEQEEQIADLVILLKTISNTISKPYIMCGIPSDMSDPLSTPLCEKTLNFILPLMAEECLQLPSFSAAFFRLLQHVTECCPMVFLQLGDENINKLFLCFVWALSGAASTEPTRLTLECISMVTKMLSNSTDTANGPFSLRMFNDLCAKTFEMAVHSTGEVELHVCAIKAAYGFIALNKNFFMEYVNSVVSRPENVAKQEIAVNAFMALIPQATENLNSRIEYKAFSDRFEKFLEVSDNFII</sequence>
<dbReference type="Proteomes" id="UP000783686">
    <property type="component" value="Unassembled WGS sequence"/>
</dbReference>
<evidence type="ECO:0000313" key="10">
    <source>
        <dbReference type="Proteomes" id="UP000614601"/>
    </source>
</evidence>
<name>A0A811KRL0_9BILA</name>
<keyword evidence="5" id="KW-0963">Cytoplasm</keyword>
<dbReference type="EMBL" id="CAJFCW020000004">
    <property type="protein sequence ID" value="CAG9111762.1"/>
    <property type="molecule type" value="Genomic_DNA"/>
</dbReference>
<dbReference type="PANTHER" id="PTHR12596:SF1">
    <property type="entry name" value="EXPORTIN-4"/>
    <property type="match status" value="1"/>
</dbReference>
<dbReference type="GO" id="GO:0005643">
    <property type="term" value="C:nuclear pore"/>
    <property type="evidence" value="ECO:0007669"/>
    <property type="project" value="TreeGrafter"/>
</dbReference>
<comment type="subcellular location">
    <subcellularLocation>
        <location evidence="2">Cytoplasm</location>
    </subcellularLocation>
    <subcellularLocation>
        <location evidence="1">Nucleus</location>
    </subcellularLocation>
</comment>
<dbReference type="Proteomes" id="UP000614601">
    <property type="component" value="Unassembled WGS sequence"/>
</dbReference>
<dbReference type="GO" id="GO:0005049">
    <property type="term" value="F:nuclear export signal receptor activity"/>
    <property type="evidence" value="ECO:0007669"/>
    <property type="project" value="InterPro"/>
</dbReference>
<dbReference type="GO" id="GO:0006611">
    <property type="term" value="P:protein export from nucleus"/>
    <property type="evidence" value="ECO:0007669"/>
    <property type="project" value="TreeGrafter"/>
</dbReference>
<keyword evidence="10" id="KW-1185">Reference proteome</keyword>
<dbReference type="SUPFAM" id="SSF48371">
    <property type="entry name" value="ARM repeat"/>
    <property type="match status" value="1"/>
</dbReference>
<accession>A0A811KRL0</accession>
<evidence type="ECO:0000256" key="2">
    <source>
        <dbReference type="ARBA" id="ARBA00004496"/>
    </source>
</evidence>
<dbReference type="InterPro" id="IPR011989">
    <property type="entry name" value="ARM-like"/>
</dbReference>
<comment type="similarity">
    <text evidence="3">Belongs to the exportin family.</text>
</comment>
<dbReference type="AlphaFoldDB" id="A0A811KRL0"/>
<gene>
    <name evidence="9" type="ORF">BOKJ2_LOCUS8009</name>
</gene>
<evidence type="ECO:0000256" key="7">
    <source>
        <dbReference type="ARBA" id="ARBA00023242"/>
    </source>
</evidence>
<keyword evidence="4" id="KW-0813">Transport</keyword>
<dbReference type="EMBL" id="CAJFDH010000004">
    <property type="protein sequence ID" value="CAD5218799.1"/>
    <property type="molecule type" value="Genomic_DNA"/>
</dbReference>
<evidence type="ECO:0000256" key="5">
    <source>
        <dbReference type="ARBA" id="ARBA00022490"/>
    </source>
</evidence>
<evidence type="ECO:0000256" key="1">
    <source>
        <dbReference type="ARBA" id="ARBA00004123"/>
    </source>
</evidence>
<evidence type="ECO:0000256" key="8">
    <source>
        <dbReference type="ARBA" id="ARBA00040444"/>
    </source>
</evidence>
<keyword evidence="7" id="KW-0539">Nucleus</keyword>
<reference evidence="9" key="1">
    <citation type="submission" date="2020-09" db="EMBL/GenBank/DDBJ databases">
        <authorList>
            <person name="Kikuchi T."/>
        </authorList>
    </citation>
    <scope>NUCLEOTIDE SEQUENCE</scope>
    <source>
        <strain evidence="9">SH1</strain>
    </source>
</reference>
<dbReference type="OrthoDB" id="5548448at2759"/>
<dbReference type="Gene3D" id="1.25.10.10">
    <property type="entry name" value="Leucine-rich Repeat Variant"/>
    <property type="match status" value="2"/>
</dbReference>
<dbReference type="InterPro" id="IPR016024">
    <property type="entry name" value="ARM-type_fold"/>
</dbReference>
<evidence type="ECO:0000256" key="4">
    <source>
        <dbReference type="ARBA" id="ARBA00022448"/>
    </source>
</evidence>
<comment type="caution">
    <text evidence="9">The sequence shown here is derived from an EMBL/GenBank/DDBJ whole genome shotgun (WGS) entry which is preliminary data.</text>
</comment>